<evidence type="ECO:0000313" key="4">
    <source>
        <dbReference type="Proteomes" id="UP000199165"/>
    </source>
</evidence>
<dbReference type="PANTHER" id="PTHR11712:SF336">
    <property type="entry name" value="3-OXOACYL-[ACYL-CARRIER-PROTEIN] SYNTHASE, MITOCHONDRIAL"/>
    <property type="match status" value="1"/>
</dbReference>
<dbReference type="STRING" id="995060.SAMN04487904_11085"/>
<feature type="domain" description="Beta-ketoacyl synthase-like N-terminal" evidence="2">
    <location>
        <begin position="13"/>
        <end position="209"/>
    </location>
</feature>
<dbReference type="Pfam" id="PF00109">
    <property type="entry name" value="ketoacyl-synt"/>
    <property type="match status" value="1"/>
</dbReference>
<protein>
    <submittedName>
        <fullName evidence="3">3-oxoacyl-[acyl-carrier-protein] synthase II</fullName>
    </submittedName>
</protein>
<keyword evidence="4" id="KW-1185">Reference proteome</keyword>
<keyword evidence="1" id="KW-0808">Transferase</keyword>
<dbReference type="AlphaFoldDB" id="A0A1I7BAI9"/>
<organism evidence="3 4">
    <name type="scientific">Actinopolyspora righensis</name>
    <dbReference type="NCBI Taxonomy" id="995060"/>
    <lineage>
        <taxon>Bacteria</taxon>
        <taxon>Bacillati</taxon>
        <taxon>Actinomycetota</taxon>
        <taxon>Actinomycetes</taxon>
        <taxon>Actinopolysporales</taxon>
        <taxon>Actinopolysporaceae</taxon>
        <taxon>Actinopolyspora</taxon>
        <taxon>Actinopolyspora alba group</taxon>
    </lineage>
</organism>
<accession>A0A1I7BAI9</accession>
<dbReference type="PANTHER" id="PTHR11712">
    <property type="entry name" value="POLYKETIDE SYNTHASE-RELATED"/>
    <property type="match status" value="1"/>
</dbReference>
<evidence type="ECO:0000256" key="1">
    <source>
        <dbReference type="ARBA" id="ARBA00022679"/>
    </source>
</evidence>
<dbReference type="GO" id="GO:0006633">
    <property type="term" value="P:fatty acid biosynthetic process"/>
    <property type="evidence" value="ECO:0007669"/>
    <property type="project" value="TreeGrafter"/>
</dbReference>
<dbReference type="GO" id="GO:0004315">
    <property type="term" value="F:3-oxoacyl-[acyl-carrier-protein] synthase activity"/>
    <property type="evidence" value="ECO:0007669"/>
    <property type="project" value="TreeGrafter"/>
</dbReference>
<gene>
    <name evidence="3" type="ORF">SAMN04487904_11085</name>
</gene>
<dbReference type="InterPro" id="IPR016039">
    <property type="entry name" value="Thiolase-like"/>
</dbReference>
<evidence type="ECO:0000259" key="2">
    <source>
        <dbReference type="Pfam" id="PF00109"/>
    </source>
</evidence>
<dbReference type="SUPFAM" id="SSF53901">
    <property type="entry name" value="Thiolase-like"/>
    <property type="match status" value="1"/>
</dbReference>
<dbReference type="RefSeq" id="WP_092979663.1">
    <property type="nucleotide sequence ID" value="NZ_FPAT01000010.1"/>
</dbReference>
<dbReference type="InterPro" id="IPR014030">
    <property type="entry name" value="Ketoacyl_synth_N"/>
</dbReference>
<reference evidence="4" key="1">
    <citation type="submission" date="2016-10" db="EMBL/GenBank/DDBJ databases">
        <authorList>
            <person name="Varghese N."/>
            <person name="Submissions S."/>
        </authorList>
    </citation>
    <scope>NUCLEOTIDE SEQUENCE [LARGE SCALE GENOMIC DNA]</scope>
    <source>
        <strain evidence="4">DSM 45501</strain>
    </source>
</reference>
<sequence length="378" mass="38539">MTPAAAPGGPPCISAWSALSPGGIGRAAFVDGLRAAAGGPTSIEWEWPLDSYGRAHLVPGFDIPTLLGRKGARSLDRLTGLAAATVSRLLGGDAGMAETDGVGLVLGTTAGSSQSAMDFTRQGLTGRRPHEVDPALLPNAIMNRAAAECAIRHGLTGPNTTVAGGRVAGLLALAQASRFLGAGRAERVLVGAAEECSPARVWLSRRDTDAVAPPGEGCGLLVLDRPDSTVALAEEAGRAEVVATETRTRLPDEIGTALTECVHALLARSRTEPAEVWAAVGSGASGSLGLLETRALRGVFGDSALARVPSVDRFGELDSVSSVFAILAALVSAERETAVREKTAVICAVDPCGTAAATLLRLSNGRTSGHPHVKGEGR</sequence>
<evidence type="ECO:0000313" key="3">
    <source>
        <dbReference type="EMBL" id="SFT84229.1"/>
    </source>
</evidence>
<proteinExistence type="predicted"/>
<dbReference type="Gene3D" id="3.40.47.10">
    <property type="match status" value="1"/>
</dbReference>
<name>A0A1I7BAI9_9ACTN</name>
<dbReference type="Proteomes" id="UP000199165">
    <property type="component" value="Unassembled WGS sequence"/>
</dbReference>
<dbReference type="InterPro" id="IPR000794">
    <property type="entry name" value="Beta-ketoacyl_synthase"/>
</dbReference>
<dbReference type="EMBL" id="FPAT01000010">
    <property type="protein sequence ID" value="SFT84229.1"/>
    <property type="molecule type" value="Genomic_DNA"/>
</dbReference>